<dbReference type="Gene3D" id="2.120.10.80">
    <property type="entry name" value="Kelch-type beta propeller"/>
    <property type="match status" value="1"/>
</dbReference>
<dbReference type="GeneID" id="31363671"/>
<proteinExistence type="predicted"/>
<evidence type="ECO:0000259" key="2">
    <source>
        <dbReference type="PROSITE" id="PS50119"/>
    </source>
</evidence>
<dbReference type="SUPFAM" id="SSF117281">
    <property type="entry name" value="Kelch motif"/>
    <property type="match status" value="1"/>
</dbReference>
<dbReference type="AlphaFoldDB" id="D3BIV6"/>
<dbReference type="EMBL" id="ADBJ01000037">
    <property type="protein sequence ID" value="EFA78730.1"/>
    <property type="molecule type" value="Genomic_DNA"/>
</dbReference>
<accession>D3BIV6</accession>
<dbReference type="RefSeq" id="XP_020430854.1">
    <property type="nucleotide sequence ID" value="XM_020579015.1"/>
</dbReference>
<evidence type="ECO:0000256" key="1">
    <source>
        <dbReference type="PROSITE-ProRule" id="PRU00024"/>
    </source>
</evidence>
<evidence type="ECO:0000313" key="3">
    <source>
        <dbReference type="EMBL" id="EFA78730.1"/>
    </source>
</evidence>
<dbReference type="CDD" id="cd19756">
    <property type="entry name" value="Bbox2"/>
    <property type="match status" value="1"/>
</dbReference>
<name>D3BIV6_HETP5</name>
<dbReference type="PROSITE" id="PS50119">
    <property type="entry name" value="ZF_BBOX"/>
    <property type="match status" value="1"/>
</dbReference>
<keyword evidence="4" id="KW-1185">Reference proteome</keyword>
<dbReference type="GO" id="GO:0008270">
    <property type="term" value="F:zinc ion binding"/>
    <property type="evidence" value="ECO:0007669"/>
    <property type="project" value="UniProtKB-KW"/>
</dbReference>
<comment type="caution">
    <text evidence="3">The sequence shown here is derived from an EMBL/GenBank/DDBJ whole genome shotgun (WGS) entry which is preliminary data.</text>
</comment>
<keyword evidence="1" id="KW-0863">Zinc-finger</keyword>
<dbReference type="FunCoup" id="D3BIV6">
    <property type="interactions" value="49"/>
</dbReference>
<feature type="domain" description="B box-type" evidence="2">
    <location>
        <begin position="1"/>
        <end position="39"/>
    </location>
</feature>
<keyword evidence="1" id="KW-0479">Metal-binding</keyword>
<dbReference type="SUPFAM" id="SSF57845">
    <property type="entry name" value="B-box zinc-binding domain"/>
    <property type="match status" value="1"/>
</dbReference>
<dbReference type="Proteomes" id="UP000001396">
    <property type="component" value="Unassembled WGS sequence"/>
</dbReference>
<dbReference type="Gene3D" id="3.30.160.60">
    <property type="entry name" value="Classic Zinc Finger"/>
    <property type="match status" value="1"/>
</dbReference>
<organism evidence="3 4">
    <name type="scientific">Heterostelium pallidum (strain ATCC 26659 / Pp 5 / PN500)</name>
    <name type="common">Cellular slime mold</name>
    <name type="synonym">Polysphondylium pallidum</name>
    <dbReference type="NCBI Taxonomy" id="670386"/>
    <lineage>
        <taxon>Eukaryota</taxon>
        <taxon>Amoebozoa</taxon>
        <taxon>Evosea</taxon>
        <taxon>Eumycetozoa</taxon>
        <taxon>Dictyostelia</taxon>
        <taxon>Acytosteliales</taxon>
        <taxon>Acytosteliaceae</taxon>
        <taxon>Heterostelium</taxon>
    </lineage>
</organism>
<evidence type="ECO:0000313" key="4">
    <source>
        <dbReference type="Proteomes" id="UP000001396"/>
    </source>
</evidence>
<protein>
    <recommendedName>
        <fullName evidence="2">B box-type domain-containing protein</fullName>
    </recommendedName>
</protein>
<reference evidence="3 4" key="1">
    <citation type="journal article" date="2011" name="Genome Res.">
        <title>Phylogeny-wide analysis of social amoeba genomes highlights ancient origins for complex intercellular communication.</title>
        <authorList>
            <person name="Heidel A.J."/>
            <person name="Lawal H.M."/>
            <person name="Felder M."/>
            <person name="Schilde C."/>
            <person name="Helps N.R."/>
            <person name="Tunggal B."/>
            <person name="Rivero F."/>
            <person name="John U."/>
            <person name="Schleicher M."/>
            <person name="Eichinger L."/>
            <person name="Platzer M."/>
            <person name="Noegel A.A."/>
            <person name="Schaap P."/>
            <person name="Gloeckner G."/>
        </authorList>
    </citation>
    <scope>NUCLEOTIDE SEQUENCE [LARGE SCALE GENOMIC DNA]</scope>
    <source>
        <strain evidence="4">ATCC 26659 / Pp 5 / PN500</strain>
    </source>
</reference>
<dbReference type="InterPro" id="IPR000315">
    <property type="entry name" value="Znf_B-box"/>
</dbReference>
<keyword evidence="1" id="KW-0862">Zinc</keyword>
<sequence>MSNICSQHPLKSLEFICYQCNRLMCSRCTINHNKEHTDHVLNYEHIDDIRQSLSSFLLIDEKNNSNNNNSSSDSNALNSTIRAIWKSLKSTSERYQSLSATENEISQHFEQLHQYLVTEEFRLKKPIVIKKDTIVNQIENNIKHLKYLYQIIDINNKLNVNHEKESPNSNQKESAEDTTTQYSTPTIISSISSSSSLQSFIQDNNQTLFNDHHDPFNTDELIKQHNNDSSSLLLDIIHKYNNQFKDLKLSEENNEEEIQISIGQINLSQFNSIIDKLTNLAETSRRAAFIFITHREKNGATLFNTLDSSIEPLKLDYCFRATNSSMVSIGEYIYIFGGWNNPNKWFKFSIVSKSFEHIGEMEGIEGDRLISVCYDGQDHIYLVNGISSHRIDRFNINTLKFEKWIYHNQITGGEHLSTMIFKGTLYSISSGKRSIVEISLSDRVSSSRELDIKPYTACHDNLGNFYIHSKEENRFIKYNVETKKITNLSPIPAKNSEVFLKFHRFSAKISHIFSFGGVEYGNFKYSIEDNQSEQIFQDDREQRQWCGSASI</sequence>
<dbReference type="InParanoid" id="D3BIV6"/>
<gene>
    <name evidence="3" type="ORF">PPL_08191</name>
</gene>
<dbReference type="InterPro" id="IPR015915">
    <property type="entry name" value="Kelch-typ_b-propeller"/>
</dbReference>